<gene>
    <name evidence="6 9" type="primary">nusB</name>
    <name evidence="9" type="ORF">E7Y31_07445</name>
</gene>
<dbReference type="GO" id="GO:0031564">
    <property type="term" value="P:transcription antitermination"/>
    <property type="evidence" value="ECO:0007669"/>
    <property type="project" value="UniProtKB-KW"/>
</dbReference>
<dbReference type="InterPro" id="IPR011605">
    <property type="entry name" value="NusB_fam"/>
</dbReference>
<dbReference type="GO" id="GO:0005829">
    <property type="term" value="C:cytosol"/>
    <property type="evidence" value="ECO:0007669"/>
    <property type="project" value="TreeGrafter"/>
</dbReference>
<dbReference type="InterPro" id="IPR006027">
    <property type="entry name" value="NusB_RsmB_TIM44"/>
</dbReference>
<dbReference type="HAMAP" id="MF_00073">
    <property type="entry name" value="NusB"/>
    <property type="match status" value="1"/>
</dbReference>
<dbReference type="Proteomes" id="UP000305282">
    <property type="component" value="Unassembled WGS sequence"/>
</dbReference>
<accession>A0A4S5ES86</accession>
<evidence type="ECO:0000259" key="8">
    <source>
        <dbReference type="Pfam" id="PF01029"/>
    </source>
</evidence>
<keyword evidence="10" id="KW-1185">Reference proteome</keyword>
<evidence type="ECO:0000256" key="5">
    <source>
        <dbReference type="ARBA" id="ARBA00023163"/>
    </source>
</evidence>
<protein>
    <recommendedName>
        <fullName evidence="6">Transcription antitermination protein NusB</fullName>
    </recommendedName>
    <alternativeName>
        <fullName evidence="6">Antitermination factor NusB</fullName>
    </alternativeName>
</protein>
<feature type="region of interest" description="Disordered" evidence="7">
    <location>
        <begin position="144"/>
        <end position="166"/>
    </location>
</feature>
<dbReference type="GO" id="GO:0006353">
    <property type="term" value="P:DNA-templated transcription termination"/>
    <property type="evidence" value="ECO:0007669"/>
    <property type="project" value="UniProtKB-UniRule"/>
</dbReference>
<evidence type="ECO:0000256" key="4">
    <source>
        <dbReference type="ARBA" id="ARBA00023015"/>
    </source>
</evidence>
<comment type="function">
    <text evidence="6">Involved in transcription antitermination. Required for transcription of ribosomal RNA (rRNA) genes. Binds specifically to the boxA antiterminator sequence of the ribosomal RNA (rrn) operons.</text>
</comment>
<evidence type="ECO:0000256" key="1">
    <source>
        <dbReference type="ARBA" id="ARBA00005952"/>
    </source>
</evidence>
<dbReference type="Gene3D" id="1.10.940.10">
    <property type="entry name" value="NusB-like"/>
    <property type="match status" value="1"/>
</dbReference>
<dbReference type="NCBIfam" id="TIGR01951">
    <property type="entry name" value="nusB"/>
    <property type="match status" value="1"/>
</dbReference>
<feature type="domain" description="NusB/RsmB/TIM44" evidence="8">
    <location>
        <begin position="6"/>
        <end position="127"/>
    </location>
</feature>
<evidence type="ECO:0000256" key="3">
    <source>
        <dbReference type="ARBA" id="ARBA00022884"/>
    </source>
</evidence>
<evidence type="ECO:0000256" key="2">
    <source>
        <dbReference type="ARBA" id="ARBA00022814"/>
    </source>
</evidence>
<keyword evidence="2 6" id="KW-0889">Transcription antitermination</keyword>
<dbReference type="GO" id="GO:0003723">
    <property type="term" value="F:RNA binding"/>
    <property type="evidence" value="ECO:0007669"/>
    <property type="project" value="UniProtKB-UniRule"/>
</dbReference>
<proteinExistence type="inferred from homology"/>
<organism evidence="9 10">
    <name type="scientific">Candidatus Frankia alpina</name>
    <dbReference type="NCBI Taxonomy" id="2699483"/>
    <lineage>
        <taxon>Bacteria</taxon>
        <taxon>Bacillati</taxon>
        <taxon>Actinomycetota</taxon>
        <taxon>Actinomycetes</taxon>
        <taxon>Frankiales</taxon>
        <taxon>Frankiaceae</taxon>
        <taxon>Frankia</taxon>
    </lineage>
</organism>
<dbReference type="PANTHER" id="PTHR11078:SF3">
    <property type="entry name" value="ANTITERMINATION NUSB DOMAIN-CONTAINING PROTEIN"/>
    <property type="match status" value="1"/>
</dbReference>
<keyword evidence="5 6" id="KW-0804">Transcription</keyword>
<dbReference type="RefSeq" id="WP_136447524.1">
    <property type="nucleotide sequence ID" value="NZ_SSXH01000123.1"/>
</dbReference>
<dbReference type="PANTHER" id="PTHR11078">
    <property type="entry name" value="N UTILIZATION SUBSTANCE PROTEIN B-RELATED"/>
    <property type="match status" value="1"/>
</dbReference>
<evidence type="ECO:0000313" key="10">
    <source>
        <dbReference type="Proteomes" id="UP000305282"/>
    </source>
</evidence>
<keyword evidence="3 6" id="KW-0694">RNA-binding</keyword>
<keyword evidence="4 6" id="KW-0805">Transcription regulation</keyword>
<comment type="similarity">
    <text evidence="1 6">Belongs to the NusB family.</text>
</comment>
<reference evidence="9 10" key="1">
    <citation type="submission" date="2019-04" db="EMBL/GenBank/DDBJ databases">
        <title>Draft genome sequences for three unisolated Alnus-infective Frankia Sp+ strains, AgTrS, AiOr and AvVan, the first sequenced Frankia strains able to sporulate in-planta.</title>
        <authorList>
            <person name="Bethencourt L."/>
            <person name="Vautrin F."/>
            <person name="Taib N."/>
            <person name="Dubost A."/>
            <person name="Castro-Garcia L."/>
            <person name="Imbaud O."/>
            <person name="Abrouk D."/>
            <person name="Fournier P."/>
            <person name="Briolay J."/>
            <person name="Nguyen A."/>
            <person name="Normand P."/>
            <person name="Fernandez M.P."/>
            <person name="Brochier-Armanet C."/>
            <person name="Herrera-Belaroussi A."/>
        </authorList>
    </citation>
    <scope>NUCLEOTIDE SEQUENCE [LARGE SCALE GENOMIC DNA]</scope>
    <source>
        <strain evidence="9 10">AvVan</strain>
    </source>
</reference>
<evidence type="ECO:0000256" key="7">
    <source>
        <dbReference type="SAM" id="MobiDB-lite"/>
    </source>
</evidence>
<dbReference type="CDD" id="cd00619">
    <property type="entry name" value="Terminator_NusB"/>
    <property type="match status" value="1"/>
</dbReference>
<dbReference type="InterPro" id="IPR035926">
    <property type="entry name" value="NusB-like_sf"/>
</dbReference>
<dbReference type="EMBL" id="SSXH01000123">
    <property type="protein sequence ID" value="THJ75113.1"/>
    <property type="molecule type" value="Genomic_DNA"/>
</dbReference>
<name>A0A4S5ES86_9ACTN</name>
<comment type="caution">
    <text evidence="9">The sequence shown here is derived from an EMBL/GenBank/DDBJ whole genome shotgun (WGS) entry which is preliminary data.</text>
</comment>
<evidence type="ECO:0000313" key="9">
    <source>
        <dbReference type="EMBL" id="THJ75113.1"/>
    </source>
</evidence>
<dbReference type="Pfam" id="PF01029">
    <property type="entry name" value="NusB"/>
    <property type="match status" value="1"/>
</dbReference>
<evidence type="ECO:0000256" key="6">
    <source>
        <dbReference type="HAMAP-Rule" id="MF_00073"/>
    </source>
</evidence>
<dbReference type="OrthoDB" id="3528057at2"/>
<sequence>MSARSKARKRALDILFEADVRGVGVLEILTARRAQADPPVSEYAEGLVRGVVEHWREINDWIGLHAEGWTMERMPPVDRNILRIAVLELLWRPDVPPRVVIDEAVELAKNLSTDRSPSFVNGLLGSLVDAGAASATAESAVPAVEEVSVAGRPAPPGPDAGPGQES</sequence>
<dbReference type="SUPFAM" id="SSF48013">
    <property type="entry name" value="NusB-like"/>
    <property type="match status" value="1"/>
</dbReference>
<dbReference type="AlphaFoldDB" id="A0A4S5ES86"/>